<name>A0A0U4C9S2_9BACT</name>
<dbReference type="PROSITE" id="PS51257">
    <property type="entry name" value="PROKAR_LIPOPROTEIN"/>
    <property type="match status" value="1"/>
</dbReference>
<feature type="chain" id="PRO_5006847645" evidence="1">
    <location>
        <begin position="22"/>
        <end position="242"/>
    </location>
</feature>
<accession>A0A0U4C9S2</accession>
<dbReference type="KEGG" id="hyg:AUC43_07345"/>
<protein>
    <submittedName>
        <fullName evidence="2">Uncharacterized protein</fullName>
    </submittedName>
</protein>
<dbReference type="AlphaFoldDB" id="A0A0U4C9S2"/>
<dbReference type="RefSeq" id="WP_068191498.1">
    <property type="nucleotide sequence ID" value="NZ_CP013909.1"/>
</dbReference>
<keyword evidence="1" id="KW-0732">Signal</keyword>
<sequence length="242" mass="26871">MKHSYYLFAVFLVACWQPARAQMARDQAEAQRIYQQANNAAAAHTLRASLRQATGFLGDGTFQFGTVRTYDGRCRPVPGLRFHAGLQLLETQDSVEIDSTHLWPAGSLRGFDLGEAGDAEMPLRRFRSRTVKEGSAGTRREFVEVLTTIDAGPMLLGWLYTVAPVPTPNGRRPLVATLLAGPGMNGSEPLRPLEPTQAGVLRLFGTRTEEVRTFATTQHLDYTRPADIARMMDYYNRIAVVK</sequence>
<feature type="signal peptide" evidence="1">
    <location>
        <begin position="1"/>
        <end position="21"/>
    </location>
</feature>
<dbReference type="Proteomes" id="UP000059542">
    <property type="component" value="Chromosome"/>
</dbReference>
<evidence type="ECO:0000256" key="1">
    <source>
        <dbReference type="SAM" id="SignalP"/>
    </source>
</evidence>
<evidence type="ECO:0000313" key="3">
    <source>
        <dbReference type="Proteomes" id="UP000059542"/>
    </source>
</evidence>
<gene>
    <name evidence="2" type="ORF">AUC43_07345</name>
</gene>
<dbReference type="OrthoDB" id="879044at2"/>
<organism evidence="2 3">
    <name type="scientific">Hymenobacter sedentarius</name>
    <dbReference type="NCBI Taxonomy" id="1411621"/>
    <lineage>
        <taxon>Bacteria</taxon>
        <taxon>Pseudomonadati</taxon>
        <taxon>Bacteroidota</taxon>
        <taxon>Cytophagia</taxon>
        <taxon>Cytophagales</taxon>
        <taxon>Hymenobacteraceae</taxon>
        <taxon>Hymenobacter</taxon>
    </lineage>
</organism>
<keyword evidence="3" id="KW-1185">Reference proteome</keyword>
<evidence type="ECO:0000313" key="2">
    <source>
        <dbReference type="EMBL" id="ALW84921.1"/>
    </source>
</evidence>
<dbReference type="EMBL" id="CP013909">
    <property type="protein sequence ID" value="ALW84921.1"/>
    <property type="molecule type" value="Genomic_DNA"/>
</dbReference>
<reference evidence="2 3" key="1">
    <citation type="submission" date="2015-12" db="EMBL/GenBank/DDBJ databases">
        <authorList>
            <person name="Shamseldin A."/>
            <person name="Moawad H."/>
            <person name="Abd El-Rahim W.M."/>
            <person name="Sadowsky M.J."/>
        </authorList>
    </citation>
    <scope>NUCLEOTIDE SEQUENCE [LARGE SCALE GENOMIC DNA]</scope>
    <source>
        <strain evidence="2 3">DG5B</strain>
    </source>
</reference>
<proteinExistence type="predicted"/>